<dbReference type="Proteomes" id="UP000054018">
    <property type="component" value="Unassembled WGS sequence"/>
</dbReference>
<evidence type="ECO:0000313" key="2">
    <source>
        <dbReference type="Proteomes" id="UP000054018"/>
    </source>
</evidence>
<reference evidence="2" key="2">
    <citation type="submission" date="2015-01" db="EMBL/GenBank/DDBJ databases">
        <title>Evolutionary Origins and Diversification of the Mycorrhizal Mutualists.</title>
        <authorList>
            <consortium name="DOE Joint Genome Institute"/>
            <consortium name="Mycorrhizal Genomics Consortium"/>
            <person name="Kohler A."/>
            <person name="Kuo A."/>
            <person name="Nagy L.G."/>
            <person name="Floudas D."/>
            <person name="Copeland A."/>
            <person name="Barry K.W."/>
            <person name="Cichocki N."/>
            <person name="Veneault-Fourrey C."/>
            <person name="LaButti K."/>
            <person name="Lindquist E.A."/>
            <person name="Lipzen A."/>
            <person name="Lundell T."/>
            <person name="Morin E."/>
            <person name="Murat C."/>
            <person name="Riley R."/>
            <person name="Ohm R."/>
            <person name="Sun H."/>
            <person name="Tunlid A."/>
            <person name="Henrissat B."/>
            <person name="Grigoriev I.V."/>
            <person name="Hibbett D.S."/>
            <person name="Martin F."/>
        </authorList>
    </citation>
    <scope>NUCLEOTIDE SEQUENCE [LARGE SCALE GENOMIC DNA]</scope>
    <source>
        <strain evidence="2">441</strain>
    </source>
</reference>
<proteinExistence type="predicted"/>
<evidence type="ECO:0000313" key="1">
    <source>
        <dbReference type="EMBL" id="KIK17077.1"/>
    </source>
</evidence>
<protein>
    <submittedName>
        <fullName evidence="1">Uncharacterized protein</fullName>
    </submittedName>
</protein>
<dbReference type="AlphaFoldDB" id="A0A0C9Z3V0"/>
<reference evidence="1 2" key="1">
    <citation type="submission" date="2014-04" db="EMBL/GenBank/DDBJ databases">
        <authorList>
            <consortium name="DOE Joint Genome Institute"/>
            <person name="Kuo A."/>
            <person name="Kohler A."/>
            <person name="Costa M.D."/>
            <person name="Nagy L.G."/>
            <person name="Floudas D."/>
            <person name="Copeland A."/>
            <person name="Barry K.W."/>
            <person name="Cichocki N."/>
            <person name="Veneault-Fourrey C."/>
            <person name="LaButti K."/>
            <person name="Lindquist E.A."/>
            <person name="Lipzen A."/>
            <person name="Lundell T."/>
            <person name="Morin E."/>
            <person name="Murat C."/>
            <person name="Sun H."/>
            <person name="Tunlid A."/>
            <person name="Henrissat B."/>
            <person name="Grigoriev I.V."/>
            <person name="Hibbett D.S."/>
            <person name="Martin F."/>
            <person name="Nordberg H.P."/>
            <person name="Cantor M.N."/>
            <person name="Hua S.X."/>
        </authorList>
    </citation>
    <scope>NUCLEOTIDE SEQUENCE [LARGE SCALE GENOMIC DNA]</scope>
    <source>
        <strain evidence="1 2">441</strain>
    </source>
</reference>
<name>A0A0C9Z3V0_9AGAM</name>
<dbReference type="EMBL" id="KN833839">
    <property type="protein sequence ID" value="KIK17077.1"/>
    <property type="molecule type" value="Genomic_DNA"/>
</dbReference>
<keyword evidence="2" id="KW-1185">Reference proteome</keyword>
<dbReference type="HOGENOM" id="CLU_2758751_0_0_1"/>
<gene>
    <name evidence="1" type="ORF">PISMIDRAFT_15408</name>
</gene>
<sequence>MSYWFGTSPSHMVAGRCVRLPGSKTAVRHTALSRGYTSGERYFHPSPPKPPLIQTVLSSHTQARTFRVNQ</sequence>
<organism evidence="1 2">
    <name type="scientific">Pisolithus microcarpus 441</name>
    <dbReference type="NCBI Taxonomy" id="765257"/>
    <lineage>
        <taxon>Eukaryota</taxon>
        <taxon>Fungi</taxon>
        <taxon>Dikarya</taxon>
        <taxon>Basidiomycota</taxon>
        <taxon>Agaricomycotina</taxon>
        <taxon>Agaricomycetes</taxon>
        <taxon>Agaricomycetidae</taxon>
        <taxon>Boletales</taxon>
        <taxon>Sclerodermatineae</taxon>
        <taxon>Pisolithaceae</taxon>
        <taxon>Pisolithus</taxon>
    </lineage>
</organism>
<accession>A0A0C9Z3V0</accession>